<dbReference type="RefSeq" id="WP_011196219.1">
    <property type="nucleotide sequence ID" value="NC_006177.1"/>
</dbReference>
<feature type="compositionally biased region" description="Basic and acidic residues" evidence="5">
    <location>
        <begin position="195"/>
        <end position="207"/>
    </location>
</feature>
<keyword evidence="3" id="KW-0479">Metal-binding</keyword>
<dbReference type="PANTHER" id="PTHR12151:SF25">
    <property type="entry name" value="LINALOOL DEHYDRATASE_ISOMERASE DOMAIN-CONTAINING PROTEIN"/>
    <property type="match status" value="1"/>
</dbReference>
<feature type="domain" description="Thioredoxin" evidence="7">
    <location>
        <begin position="41"/>
        <end position="255"/>
    </location>
</feature>
<dbReference type="OrthoDB" id="9811998at2"/>
<comment type="similarity">
    <text evidence="1">Belongs to the SCO1/2 family.</text>
</comment>
<dbReference type="EMBL" id="AP006840">
    <property type="protein sequence ID" value="BAD41079.1"/>
    <property type="molecule type" value="Genomic_DNA"/>
</dbReference>
<evidence type="ECO:0000313" key="9">
    <source>
        <dbReference type="Proteomes" id="UP000000417"/>
    </source>
</evidence>
<keyword evidence="4" id="KW-1015">Disulfide bond</keyword>
<proteinExistence type="inferred from homology"/>
<dbReference type="SUPFAM" id="SSF52833">
    <property type="entry name" value="Thioredoxin-like"/>
    <property type="match status" value="1"/>
</dbReference>
<dbReference type="CDD" id="cd02968">
    <property type="entry name" value="SCO"/>
    <property type="match status" value="1"/>
</dbReference>
<dbReference type="KEGG" id="sth:STH2094"/>
<evidence type="ECO:0000256" key="5">
    <source>
        <dbReference type="SAM" id="MobiDB-lite"/>
    </source>
</evidence>
<evidence type="ECO:0000256" key="2">
    <source>
        <dbReference type="ARBA" id="ARBA00023008"/>
    </source>
</evidence>
<evidence type="ECO:0000256" key="1">
    <source>
        <dbReference type="ARBA" id="ARBA00010996"/>
    </source>
</evidence>
<dbReference type="eggNOG" id="COG1999">
    <property type="taxonomic scope" value="Bacteria"/>
</dbReference>
<feature type="disulfide bond" description="Redox-active" evidence="4">
    <location>
        <begin position="79"/>
        <end position="83"/>
    </location>
</feature>
<dbReference type="Gene3D" id="3.40.30.10">
    <property type="entry name" value="Glutaredoxin"/>
    <property type="match status" value="1"/>
</dbReference>
<evidence type="ECO:0000313" key="8">
    <source>
        <dbReference type="EMBL" id="BAD41079.1"/>
    </source>
</evidence>
<accession>Q67ML4</accession>
<dbReference type="Proteomes" id="UP000000417">
    <property type="component" value="Chromosome"/>
</dbReference>
<organism evidence="8 9">
    <name type="scientific">Symbiobacterium thermophilum (strain DSM 24528 / JCM 14929 / IAM 14863 / T)</name>
    <dbReference type="NCBI Taxonomy" id="292459"/>
    <lineage>
        <taxon>Bacteria</taxon>
        <taxon>Bacillati</taxon>
        <taxon>Bacillota</taxon>
        <taxon>Clostridia</taxon>
        <taxon>Eubacteriales</taxon>
        <taxon>Symbiobacteriaceae</taxon>
        <taxon>Symbiobacterium</taxon>
    </lineage>
</organism>
<evidence type="ECO:0000256" key="4">
    <source>
        <dbReference type="PIRSR" id="PIRSR603782-2"/>
    </source>
</evidence>
<protein>
    <submittedName>
        <fullName evidence="8">Conserved domain protein</fullName>
    </submittedName>
</protein>
<sequence>MVQEAALPRGVRVGLAVSISVVLLSLAGLLALFASARQPALPVFGQVPDFDFVDQEGRPFSDEDLAGRVHLVGFIYTSCPDICPAITAQMRALQTELARLGLTDQVHLVSITVDPEYDTPERLAAYARMFGADTSSWHFLTGRPNHVRTVVEKGFLVGMDRIATDYPIHAGHHQGHDHGTHAHGPDEAAGAGTTHRSDDALGADHGHGTASAVDYRVEHGGRVALVDREGRIRAYHHGNLLDTDEVMAQIRLLLAGR</sequence>
<dbReference type="PROSITE" id="PS51352">
    <property type="entry name" value="THIOREDOXIN_2"/>
    <property type="match status" value="1"/>
</dbReference>
<reference evidence="8 9" key="1">
    <citation type="journal article" date="2004" name="Nucleic Acids Res.">
        <title>Genome sequence of Symbiobacterium thermophilum, an uncultivable bacterium that depends on microbial commensalism.</title>
        <authorList>
            <person name="Ueda K."/>
            <person name="Yamashita A."/>
            <person name="Ishikawa J."/>
            <person name="Shimada M."/>
            <person name="Watsuji T."/>
            <person name="Morimura K."/>
            <person name="Ikeda H."/>
            <person name="Hattori M."/>
            <person name="Beppu T."/>
        </authorList>
    </citation>
    <scope>NUCLEOTIDE SEQUENCE [LARGE SCALE GENOMIC DNA]</scope>
    <source>
        <strain evidence="9">T / IAM 14863</strain>
    </source>
</reference>
<name>Q67ML4_SYMTH</name>
<feature type="binding site" evidence="3">
    <location>
        <position position="79"/>
    </location>
    <ligand>
        <name>Cu cation</name>
        <dbReference type="ChEBI" id="CHEBI:23378"/>
    </ligand>
</feature>
<feature type="compositionally biased region" description="Basic and acidic residues" evidence="5">
    <location>
        <begin position="174"/>
        <end position="186"/>
    </location>
</feature>
<feature type="transmembrane region" description="Helical" evidence="6">
    <location>
        <begin position="12"/>
        <end position="34"/>
    </location>
</feature>
<keyword evidence="6" id="KW-0472">Membrane</keyword>
<dbReference type="AlphaFoldDB" id="Q67ML4"/>
<dbReference type="Pfam" id="PF02630">
    <property type="entry name" value="SCO1-SenC"/>
    <property type="match status" value="1"/>
</dbReference>
<dbReference type="STRING" id="292459.STH2094"/>
<gene>
    <name evidence="8" type="ordered locus">STH2094</name>
</gene>
<evidence type="ECO:0000259" key="7">
    <source>
        <dbReference type="PROSITE" id="PS51352"/>
    </source>
</evidence>
<dbReference type="InterPro" id="IPR003782">
    <property type="entry name" value="SCO1/SenC"/>
</dbReference>
<evidence type="ECO:0000256" key="3">
    <source>
        <dbReference type="PIRSR" id="PIRSR603782-1"/>
    </source>
</evidence>
<feature type="binding site" evidence="3">
    <location>
        <position position="83"/>
    </location>
    <ligand>
        <name>Cu cation</name>
        <dbReference type="ChEBI" id="CHEBI:23378"/>
    </ligand>
</feature>
<keyword evidence="6" id="KW-1133">Transmembrane helix</keyword>
<dbReference type="InterPro" id="IPR036249">
    <property type="entry name" value="Thioredoxin-like_sf"/>
</dbReference>
<keyword evidence="6" id="KW-0812">Transmembrane</keyword>
<keyword evidence="9" id="KW-1185">Reference proteome</keyword>
<keyword evidence="2 3" id="KW-0186">Copper</keyword>
<dbReference type="PANTHER" id="PTHR12151">
    <property type="entry name" value="ELECTRON TRANSPORT PROTIN SCO1/SENC FAMILY MEMBER"/>
    <property type="match status" value="1"/>
</dbReference>
<dbReference type="GO" id="GO:0046872">
    <property type="term" value="F:metal ion binding"/>
    <property type="evidence" value="ECO:0007669"/>
    <property type="project" value="UniProtKB-KW"/>
</dbReference>
<dbReference type="HOGENOM" id="CLU_050131_2_1_9"/>
<feature type="region of interest" description="Disordered" evidence="5">
    <location>
        <begin position="173"/>
        <end position="207"/>
    </location>
</feature>
<evidence type="ECO:0000256" key="6">
    <source>
        <dbReference type="SAM" id="Phobius"/>
    </source>
</evidence>
<dbReference type="InterPro" id="IPR013766">
    <property type="entry name" value="Thioredoxin_domain"/>
</dbReference>